<gene>
    <name evidence="2" type="ORF">LSH36_993g00103</name>
</gene>
<organism evidence="2 3">
    <name type="scientific">Paralvinella palmiformis</name>
    <dbReference type="NCBI Taxonomy" id="53620"/>
    <lineage>
        <taxon>Eukaryota</taxon>
        <taxon>Metazoa</taxon>
        <taxon>Spiralia</taxon>
        <taxon>Lophotrochozoa</taxon>
        <taxon>Annelida</taxon>
        <taxon>Polychaeta</taxon>
        <taxon>Sedentaria</taxon>
        <taxon>Canalipalpata</taxon>
        <taxon>Terebellida</taxon>
        <taxon>Terebelliformia</taxon>
        <taxon>Alvinellidae</taxon>
        <taxon>Paralvinella</taxon>
    </lineage>
</organism>
<keyword evidence="3" id="KW-1185">Reference proteome</keyword>
<feature type="domain" description="VWFD" evidence="1">
    <location>
        <begin position="80"/>
        <end position="114"/>
    </location>
</feature>
<accession>A0AAD9IW88</accession>
<dbReference type="InterPro" id="IPR001846">
    <property type="entry name" value="VWF_type-D"/>
</dbReference>
<name>A0AAD9IW88_9ANNE</name>
<proteinExistence type="predicted"/>
<evidence type="ECO:0000259" key="1">
    <source>
        <dbReference type="Pfam" id="PF00094"/>
    </source>
</evidence>
<comment type="caution">
    <text evidence="2">The sequence shown here is derived from an EMBL/GenBank/DDBJ whole genome shotgun (WGS) entry which is preliminary data.</text>
</comment>
<dbReference type="EMBL" id="JAODUP010000993">
    <property type="protein sequence ID" value="KAK2142141.1"/>
    <property type="molecule type" value="Genomic_DNA"/>
</dbReference>
<dbReference type="Pfam" id="PF00094">
    <property type="entry name" value="VWD"/>
    <property type="match status" value="1"/>
</dbReference>
<sequence>MTSSKCLVGHACVCGVAVREGNSVAILDACNDYVSGGLALPRAAIYRYDDKPPKGFQVTRDGPGKRFSFNLPSGAHVVADVKLYGLDIFVHTTSEDYGKTSGLCGSYDGNTDNDPDPKLISDINKFRSVNCFKHNNL</sequence>
<evidence type="ECO:0000313" key="3">
    <source>
        <dbReference type="Proteomes" id="UP001208570"/>
    </source>
</evidence>
<protein>
    <recommendedName>
        <fullName evidence="1">VWFD domain-containing protein</fullName>
    </recommendedName>
</protein>
<dbReference type="AlphaFoldDB" id="A0AAD9IW88"/>
<evidence type="ECO:0000313" key="2">
    <source>
        <dbReference type="EMBL" id="KAK2142141.1"/>
    </source>
</evidence>
<dbReference type="Proteomes" id="UP001208570">
    <property type="component" value="Unassembled WGS sequence"/>
</dbReference>
<reference evidence="2" key="1">
    <citation type="journal article" date="2023" name="Mol. Biol. Evol.">
        <title>Third-Generation Sequencing Reveals the Adaptive Role of the Epigenome in Three Deep-Sea Polychaetes.</title>
        <authorList>
            <person name="Perez M."/>
            <person name="Aroh O."/>
            <person name="Sun Y."/>
            <person name="Lan Y."/>
            <person name="Juniper S.K."/>
            <person name="Young C.R."/>
            <person name="Angers B."/>
            <person name="Qian P.Y."/>
        </authorList>
    </citation>
    <scope>NUCLEOTIDE SEQUENCE</scope>
    <source>
        <strain evidence="2">P08H-3</strain>
    </source>
</reference>